<reference evidence="2 3" key="1">
    <citation type="submission" date="2020-05" db="EMBL/GenBank/DDBJ databases">
        <title>Identification and distribution of gene clusters putatively required for synthesis of sphingolipid metabolism inhibitors in phylogenetically diverse species of the filamentous fungus Fusarium.</title>
        <authorList>
            <person name="Kim H.-S."/>
            <person name="Busman M."/>
            <person name="Brown D.W."/>
            <person name="Divon H."/>
            <person name="Uhlig S."/>
            <person name="Proctor R.H."/>
        </authorList>
    </citation>
    <scope>NUCLEOTIDE SEQUENCE [LARGE SCALE GENOMIC DNA]</scope>
    <source>
        <strain evidence="2 3">NRRL 25196</strain>
    </source>
</reference>
<proteinExistence type="predicted"/>
<name>A0A8H5K3X2_9HYPO</name>
<organism evidence="2 3">
    <name type="scientific">Fusarium napiforme</name>
    <dbReference type="NCBI Taxonomy" id="42672"/>
    <lineage>
        <taxon>Eukaryota</taxon>
        <taxon>Fungi</taxon>
        <taxon>Dikarya</taxon>
        <taxon>Ascomycota</taxon>
        <taxon>Pezizomycotina</taxon>
        <taxon>Sordariomycetes</taxon>
        <taxon>Hypocreomycetidae</taxon>
        <taxon>Hypocreales</taxon>
        <taxon>Nectriaceae</taxon>
        <taxon>Fusarium</taxon>
        <taxon>Fusarium fujikuroi species complex</taxon>
    </lineage>
</organism>
<dbReference type="Proteomes" id="UP000574317">
    <property type="component" value="Unassembled WGS sequence"/>
</dbReference>
<keyword evidence="1" id="KW-0175">Coiled coil</keyword>
<sequence>MAQHLEIVALKEKIEAMAEENTYLNDQNDELVEKNGHLAIDLRGRGSLGSIPAALQSNGRYLSRTPQQAAHHPDYGVLCAGTMTNMELQAMGEEEHCPRTRRDRKGHDSPWYAKFPDADVVHNCLQT</sequence>
<keyword evidence="3" id="KW-1185">Reference proteome</keyword>
<protein>
    <submittedName>
        <fullName evidence="2">Uncharacterized protein</fullName>
    </submittedName>
</protein>
<accession>A0A8H5K3X2</accession>
<evidence type="ECO:0000313" key="3">
    <source>
        <dbReference type="Proteomes" id="UP000574317"/>
    </source>
</evidence>
<evidence type="ECO:0000256" key="1">
    <source>
        <dbReference type="SAM" id="Coils"/>
    </source>
</evidence>
<gene>
    <name evidence="2" type="ORF">FNAPI_2075</name>
</gene>
<evidence type="ECO:0000313" key="2">
    <source>
        <dbReference type="EMBL" id="KAF5564586.1"/>
    </source>
</evidence>
<feature type="coiled-coil region" evidence="1">
    <location>
        <begin position="7"/>
        <end position="34"/>
    </location>
</feature>
<dbReference type="AlphaFoldDB" id="A0A8H5K3X2"/>
<comment type="caution">
    <text evidence="2">The sequence shown here is derived from an EMBL/GenBank/DDBJ whole genome shotgun (WGS) entry which is preliminary data.</text>
</comment>
<dbReference type="EMBL" id="JAAOAO010000073">
    <property type="protein sequence ID" value="KAF5564586.1"/>
    <property type="molecule type" value="Genomic_DNA"/>
</dbReference>